<dbReference type="AlphaFoldDB" id="A0A9Q0P2C5"/>
<dbReference type="Proteomes" id="UP001151532">
    <property type="component" value="Chromosome 14"/>
</dbReference>
<keyword evidence="2" id="KW-1185">Reference proteome</keyword>
<organism evidence="1 2">
    <name type="scientific">Salix purpurea</name>
    <name type="common">Purple osier willow</name>
    <dbReference type="NCBI Taxonomy" id="77065"/>
    <lineage>
        <taxon>Eukaryota</taxon>
        <taxon>Viridiplantae</taxon>
        <taxon>Streptophyta</taxon>
        <taxon>Embryophyta</taxon>
        <taxon>Tracheophyta</taxon>
        <taxon>Spermatophyta</taxon>
        <taxon>Magnoliopsida</taxon>
        <taxon>eudicotyledons</taxon>
        <taxon>Gunneridae</taxon>
        <taxon>Pentapetalae</taxon>
        <taxon>rosids</taxon>
        <taxon>fabids</taxon>
        <taxon>Malpighiales</taxon>
        <taxon>Salicaceae</taxon>
        <taxon>Saliceae</taxon>
        <taxon>Salix</taxon>
    </lineage>
</organism>
<proteinExistence type="predicted"/>
<sequence>MLLGPIHQSLHEIPFIIQKLFLIRRGPFHRFMMELR</sequence>
<reference evidence="1" key="1">
    <citation type="submission" date="2022-11" db="EMBL/GenBank/DDBJ databases">
        <authorList>
            <person name="Hyden B.L."/>
            <person name="Feng K."/>
            <person name="Yates T."/>
            <person name="Jawdy S."/>
            <person name="Smart L.B."/>
            <person name="Muchero W."/>
        </authorList>
    </citation>
    <scope>NUCLEOTIDE SEQUENCE</scope>
    <source>
        <tissue evidence="1">Shoot tip</tissue>
    </source>
</reference>
<dbReference type="EMBL" id="JAPFFK010000020">
    <property type="protein sequence ID" value="KAJ6680281.1"/>
    <property type="molecule type" value="Genomic_DNA"/>
</dbReference>
<evidence type="ECO:0000313" key="1">
    <source>
        <dbReference type="EMBL" id="KAJ6680281.1"/>
    </source>
</evidence>
<comment type="caution">
    <text evidence="1">The sequence shown here is derived from an EMBL/GenBank/DDBJ whole genome shotgun (WGS) entry which is preliminary data.</text>
</comment>
<protein>
    <submittedName>
        <fullName evidence="1">Uncharacterized protein</fullName>
    </submittedName>
</protein>
<name>A0A9Q0P2C5_SALPP</name>
<reference evidence="1" key="2">
    <citation type="journal article" date="2023" name="Int. J. Mol. Sci.">
        <title>De Novo Assembly and Annotation of 11 Diverse Shrub Willow (Salix) Genomes Reveals Novel Gene Organization in Sex-Linked Regions.</title>
        <authorList>
            <person name="Hyden B."/>
            <person name="Feng K."/>
            <person name="Yates T.B."/>
            <person name="Jawdy S."/>
            <person name="Cereghino C."/>
            <person name="Smart L.B."/>
            <person name="Muchero W."/>
        </authorList>
    </citation>
    <scope>NUCLEOTIDE SEQUENCE</scope>
    <source>
        <tissue evidence="1">Shoot tip</tissue>
    </source>
</reference>
<evidence type="ECO:0000313" key="2">
    <source>
        <dbReference type="Proteomes" id="UP001151532"/>
    </source>
</evidence>
<gene>
    <name evidence="1" type="ORF">OIU79_019900</name>
</gene>
<accession>A0A9Q0P2C5</accession>